<keyword evidence="5" id="KW-0378">Hydrolase</keyword>
<sequence length="1078" mass="111398">MLNAFRKLGLSKSFLVLTVLMLLVSPLALTPQVARAAGGPDLVVTNITWSPASPTAGNEVTFSATIKNQGADPSPAGSIHGVLFTVDGTSVSWSDNYSSSIAAGASVTVTATGGPSSKASWTAQSGTHTVRAFVDDINRIAESNDGNNTLDQSITIGSASGTPDLVVTDVAWTPATPQTGNEVVFSAVVKNQGTAATPAGTVHGVLFTVDGTSVSWSDNYTSSIAAGASVTVTATGGPSSKASWTAASGSHTVRAFVDDINRITESNDANNTLDETITIGSGTGTADLVVTDISWSPASPQTGNEVTFSAVVKNQGTAATPAGTIHGVLFAINGTTVSWSDNYTSSIAAGASVTLTATGGPNSKASWTAVAGTQTVRAFVDDINRIPESNDSNNTLDESIAVSVPSKPDLVVTDISWSPSAPAAGDAVTFSAVVNNQGTAATPMGAASNVSFYVNGTKVSSVINYTTSIAAGASVTLTQNSGGSWTAANGIHTVNAIVDETALISELDETNNSYSESLTIGTIQSYGATVPYDSYEAEDLTIVGGSVTGPSTTWTTAESEASGRRAVRLAQGQSVELTLANAAQGIVVRYSMPDSATGSDIYQNLSIYAGTTHAADIQLTNRYSHQYGQYGSDGGEMQWSNTPGTNHHRYFDESRVLLGQQYAAGTKIKLQWDANDSNPSGNSYVLIDLMETEAVPAALTKPSDYVSITNYGAVANDGADDTAAMTAAIAAVNGTTIKGVWIPEGNFDFNTGTRGTTKIKLPSGVSMKGAGIWRSTLQGAYAGLLLQGGNVTLSDFTIKAEETYRSNASGIAGIEGNALNSTIMNLWIEHTKVGLWLNEGTANALVSKLRVRDTWADGININGGTLNTIVEQSSFRNNGDDGMAMWSKSLNGGAGTVEGSTFRYNTVQIPNLANGIGIYGGKNNTVSHNLVMDTIDNGSGIQFGTNHAPTAFTGTLTISDNKLVRSGSYHHDYGYQIGAIWGYWVNNNGLASGLTVNVTNNVIDSSTYSGVFIEEPSGSTAMNFTSNTINNSGTYGVYVRGSANGSAAFNSNTVNVAPSGKFKNDSASLTVSGSGNNW</sequence>
<dbReference type="GO" id="GO:0006508">
    <property type="term" value="P:proteolysis"/>
    <property type="evidence" value="ECO:0007669"/>
    <property type="project" value="UniProtKB-KW"/>
</dbReference>
<dbReference type="SUPFAM" id="SSF51126">
    <property type="entry name" value="Pectin lyase-like"/>
    <property type="match status" value="1"/>
</dbReference>
<feature type="chain" id="PRO_5017677965" evidence="1">
    <location>
        <begin position="37"/>
        <end position="1078"/>
    </location>
</feature>
<gene>
    <name evidence="5" type="ORF">A8990_1189</name>
</gene>
<evidence type="ECO:0000259" key="2">
    <source>
        <dbReference type="Pfam" id="PF07705"/>
    </source>
</evidence>
<feature type="domain" description="CARDB" evidence="2">
    <location>
        <begin position="162"/>
        <end position="273"/>
    </location>
</feature>
<comment type="caution">
    <text evidence="5">The sequence shown here is derived from an EMBL/GenBank/DDBJ whole genome shotgun (WGS) entry which is preliminary data.</text>
</comment>
<dbReference type="Pfam" id="PF22816">
    <property type="entry name" value="CatAgl_D2"/>
    <property type="match status" value="1"/>
</dbReference>
<dbReference type="InterPro" id="IPR006626">
    <property type="entry name" value="PbH1"/>
</dbReference>
<dbReference type="GO" id="GO:0008233">
    <property type="term" value="F:peptidase activity"/>
    <property type="evidence" value="ECO:0007669"/>
    <property type="project" value="UniProtKB-KW"/>
</dbReference>
<keyword evidence="5" id="KW-0645">Protease</keyword>
<keyword evidence="6" id="KW-1185">Reference proteome</keyword>
<evidence type="ECO:0000313" key="6">
    <source>
        <dbReference type="Proteomes" id="UP000256304"/>
    </source>
</evidence>
<dbReference type="Gene3D" id="2.60.40.10">
    <property type="entry name" value="Immunoglobulins"/>
    <property type="match status" value="4"/>
</dbReference>
<keyword evidence="1" id="KW-0732">Signal</keyword>
<evidence type="ECO:0000259" key="3">
    <source>
        <dbReference type="Pfam" id="PF22815"/>
    </source>
</evidence>
<evidence type="ECO:0000259" key="4">
    <source>
        <dbReference type="Pfam" id="PF22816"/>
    </source>
</evidence>
<organism evidence="5 6">
    <name type="scientific">Paenibacillus taihuensis</name>
    <dbReference type="NCBI Taxonomy" id="1156355"/>
    <lineage>
        <taxon>Bacteria</taxon>
        <taxon>Bacillati</taxon>
        <taxon>Bacillota</taxon>
        <taxon>Bacilli</taxon>
        <taxon>Bacillales</taxon>
        <taxon>Paenibacillaceae</taxon>
        <taxon>Paenibacillus</taxon>
    </lineage>
</organism>
<dbReference type="InterPro" id="IPR011635">
    <property type="entry name" value="CARDB"/>
</dbReference>
<feature type="domain" description="CARDB" evidence="2">
    <location>
        <begin position="286"/>
        <end position="396"/>
    </location>
</feature>
<dbReference type="EMBL" id="QTTN01000018">
    <property type="protein sequence ID" value="REE81485.1"/>
    <property type="molecule type" value="Genomic_DNA"/>
</dbReference>
<feature type="domain" description="Alpha-1,3-glucanase catalytic" evidence="4">
    <location>
        <begin position="733"/>
        <end position="1055"/>
    </location>
</feature>
<dbReference type="InterPro" id="IPR013783">
    <property type="entry name" value="Ig-like_fold"/>
</dbReference>
<reference evidence="5 6" key="1">
    <citation type="submission" date="2018-08" db="EMBL/GenBank/DDBJ databases">
        <title>Genomic Encyclopedia of Type Strains, Phase III (KMG-III): the genomes of soil and plant-associated and newly described type strains.</title>
        <authorList>
            <person name="Whitman W."/>
        </authorList>
    </citation>
    <scope>NUCLEOTIDE SEQUENCE [LARGE SCALE GENOMIC DNA]</scope>
    <source>
        <strain evidence="5 6">CGMCC 1.10966</strain>
    </source>
</reference>
<feature type="domain" description="CARDB" evidence="2">
    <location>
        <begin position="40"/>
        <end position="150"/>
    </location>
</feature>
<dbReference type="InterPro" id="IPR033801">
    <property type="entry name" value="CBM6-CBM35-CBM36-like_1"/>
</dbReference>
<accession>A0A3D9RXT5</accession>
<proteinExistence type="predicted"/>
<dbReference type="InterPro" id="IPR011050">
    <property type="entry name" value="Pectin_lyase_fold/virulence"/>
</dbReference>
<evidence type="ECO:0000256" key="1">
    <source>
        <dbReference type="SAM" id="SignalP"/>
    </source>
</evidence>
<dbReference type="Pfam" id="PF22815">
    <property type="entry name" value="CatAgl_D1"/>
    <property type="match status" value="1"/>
</dbReference>
<dbReference type="OrthoDB" id="197688at2"/>
<dbReference type="SMART" id="SM00710">
    <property type="entry name" value="PbH1"/>
    <property type="match status" value="8"/>
</dbReference>
<feature type="domain" description="CBM6/CBM35/CBM36-like 1" evidence="3">
    <location>
        <begin position="530"/>
        <end position="695"/>
    </location>
</feature>
<dbReference type="RefSeq" id="WP_116190006.1">
    <property type="nucleotide sequence ID" value="NZ_QTTN01000018.1"/>
</dbReference>
<evidence type="ECO:0000313" key="5">
    <source>
        <dbReference type="EMBL" id="REE81485.1"/>
    </source>
</evidence>
<dbReference type="Proteomes" id="UP000256304">
    <property type="component" value="Unassembled WGS sequence"/>
</dbReference>
<dbReference type="AlphaFoldDB" id="A0A3D9RXT5"/>
<name>A0A3D9RXT5_9BACL</name>
<dbReference type="Pfam" id="PF07705">
    <property type="entry name" value="CARDB"/>
    <property type="match status" value="4"/>
</dbReference>
<feature type="domain" description="CARDB" evidence="2">
    <location>
        <begin position="407"/>
        <end position="515"/>
    </location>
</feature>
<protein>
    <submittedName>
        <fullName evidence="5">Subtilase family serine protease</fullName>
    </submittedName>
</protein>
<dbReference type="CDD" id="cd14490">
    <property type="entry name" value="CBM6-CBM35-CBM36_like_1"/>
    <property type="match status" value="1"/>
</dbReference>
<dbReference type="InterPro" id="IPR055149">
    <property type="entry name" value="Agl_cat_D2"/>
</dbReference>
<dbReference type="InterPro" id="IPR012334">
    <property type="entry name" value="Pectin_lyas_fold"/>
</dbReference>
<dbReference type="Gene3D" id="2.160.20.10">
    <property type="entry name" value="Single-stranded right-handed beta-helix, Pectin lyase-like"/>
    <property type="match status" value="1"/>
</dbReference>
<feature type="signal peptide" evidence="1">
    <location>
        <begin position="1"/>
        <end position="36"/>
    </location>
</feature>